<sequence length="122" mass="13799">MNKGNSFMLGFLIGGVVSGLSILLSTPKTGVELRSTIKHSSQDLLERLTHLKYEAKHFLHTVEQSSKEGKVLVKDFVDDVQKTVNHWKHAIEPNQKNIQREIAEIEKTLLSLEQTVGRHQVD</sequence>
<keyword evidence="3" id="KW-1185">Reference proteome</keyword>
<comment type="caution">
    <text evidence="2">The sequence shown here is derived from an EMBL/GenBank/DDBJ whole genome shotgun (WGS) entry which is preliminary data.</text>
</comment>
<keyword evidence="1" id="KW-0812">Transmembrane</keyword>
<gene>
    <name evidence="2" type="ORF">ACFSCX_21650</name>
</gene>
<dbReference type="Pfam" id="PF12732">
    <property type="entry name" value="YtxH"/>
    <property type="match status" value="1"/>
</dbReference>
<keyword evidence="1" id="KW-1133">Transmembrane helix</keyword>
<evidence type="ECO:0000313" key="2">
    <source>
        <dbReference type="EMBL" id="MFD1739119.1"/>
    </source>
</evidence>
<dbReference type="InterPro" id="IPR052928">
    <property type="entry name" value="Desiccation-related_membrane"/>
</dbReference>
<reference evidence="3" key="1">
    <citation type="journal article" date="2019" name="Int. J. Syst. Evol. Microbiol.">
        <title>The Global Catalogue of Microorganisms (GCM) 10K type strain sequencing project: providing services to taxonomists for standard genome sequencing and annotation.</title>
        <authorList>
            <consortium name="The Broad Institute Genomics Platform"/>
            <consortium name="The Broad Institute Genome Sequencing Center for Infectious Disease"/>
            <person name="Wu L."/>
            <person name="Ma J."/>
        </authorList>
    </citation>
    <scope>NUCLEOTIDE SEQUENCE [LARGE SCALE GENOMIC DNA]</scope>
    <source>
        <strain evidence="3">CCUG 49339</strain>
    </source>
</reference>
<dbReference type="RefSeq" id="WP_377930341.1">
    <property type="nucleotide sequence ID" value="NZ_JBHUEM010000052.1"/>
</dbReference>
<dbReference type="PANTHER" id="PTHR35792">
    <property type="entry name" value="GENERAL STRESS PROTEIN"/>
    <property type="match status" value="1"/>
</dbReference>
<accession>A0ABW4LWC1</accession>
<dbReference type="PANTHER" id="PTHR35792:SF3">
    <property type="entry name" value="IG HYPOTHETICAL 17707"/>
    <property type="match status" value="1"/>
</dbReference>
<evidence type="ECO:0000256" key="1">
    <source>
        <dbReference type="SAM" id="Phobius"/>
    </source>
</evidence>
<name>A0ABW4LWC1_9BACI</name>
<proteinExistence type="predicted"/>
<protein>
    <submittedName>
        <fullName evidence="2">YtxH domain-containing protein</fullName>
    </submittedName>
</protein>
<organism evidence="2 3">
    <name type="scientific">Bacillus salitolerans</name>
    <dbReference type="NCBI Taxonomy" id="1437434"/>
    <lineage>
        <taxon>Bacteria</taxon>
        <taxon>Bacillati</taxon>
        <taxon>Bacillota</taxon>
        <taxon>Bacilli</taxon>
        <taxon>Bacillales</taxon>
        <taxon>Bacillaceae</taxon>
        <taxon>Bacillus</taxon>
    </lineage>
</organism>
<feature type="transmembrane region" description="Helical" evidence="1">
    <location>
        <begin position="6"/>
        <end position="24"/>
    </location>
</feature>
<dbReference type="InterPro" id="IPR024623">
    <property type="entry name" value="YtxH"/>
</dbReference>
<dbReference type="Proteomes" id="UP001597214">
    <property type="component" value="Unassembled WGS sequence"/>
</dbReference>
<dbReference type="EMBL" id="JBHUEM010000052">
    <property type="protein sequence ID" value="MFD1739119.1"/>
    <property type="molecule type" value="Genomic_DNA"/>
</dbReference>
<evidence type="ECO:0000313" key="3">
    <source>
        <dbReference type="Proteomes" id="UP001597214"/>
    </source>
</evidence>
<keyword evidence="1" id="KW-0472">Membrane</keyword>